<dbReference type="AlphaFoldDB" id="A0A2Z4Y818"/>
<comment type="similarity">
    <text evidence="5">Belongs to the 2-oxoadipate dioxygenase/decarboxylase family.</text>
</comment>
<dbReference type="Gene3D" id="3.10.180.50">
    <property type="match status" value="1"/>
</dbReference>
<protein>
    <recommendedName>
        <fullName evidence="6">2-oxoadipate dioxygenase/decarboxylase</fullName>
        <ecNumber evidence="6">1.13.11.93</ecNumber>
    </recommendedName>
    <alternativeName>
        <fullName evidence="7">2-hydroxyglutarate synthase</fullName>
    </alternativeName>
</protein>
<evidence type="ECO:0000313" key="9">
    <source>
        <dbReference type="Proteomes" id="UP000262583"/>
    </source>
</evidence>
<dbReference type="CDD" id="cd16350">
    <property type="entry name" value="VOC_like"/>
    <property type="match status" value="1"/>
</dbReference>
<sequence length="303" mass="34347">MASPKTEFAKQLLDALWEDYAQRVSYAKVYQNMLAEFGATFVNDHIAFRTLATTVGGHDLGIPMVKRIWDALGYQERGAFEFPDTHLFARFVMHPEPDFPKIFISQLLVDELPEPVANMIRDSVASFRPVLSDADVEALANLDRGGFSKELFERTYAFFKTLPWDPPYEEVVLRVNEVSQYGAWVLLHGYNVNHFTGYVNRHGVDALGDIEKLADELKKRGVPMKSEIEGARGSKLRQTATHAVVVPVTVRGADGSPKQIQWTYAYMEFAERGYVEENGQQVLFEGFLGPQARQLFEMTRVQS</sequence>
<evidence type="ECO:0000256" key="2">
    <source>
        <dbReference type="ARBA" id="ARBA00022964"/>
    </source>
</evidence>
<accession>A0A2Z4Y818</accession>
<evidence type="ECO:0000313" key="8">
    <source>
        <dbReference type="EMBL" id="AXA37394.1"/>
    </source>
</evidence>
<dbReference type="EMBL" id="CP030759">
    <property type="protein sequence ID" value="AXA37394.1"/>
    <property type="molecule type" value="Genomic_DNA"/>
</dbReference>
<dbReference type="SMART" id="SM01150">
    <property type="entry name" value="DUF1338"/>
    <property type="match status" value="1"/>
</dbReference>
<evidence type="ECO:0000256" key="3">
    <source>
        <dbReference type="ARBA" id="ARBA00023002"/>
    </source>
</evidence>
<keyword evidence="4" id="KW-0408">Iron</keyword>
<keyword evidence="2" id="KW-0223">Dioxygenase</keyword>
<proteinExistence type="inferred from homology"/>
<dbReference type="GO" id="GO:0051213">
    <property type="term" value="F:dioxygenase activity"/>
    <property type="evidence" value="ECO:0007669"/>
    <property type="project" value="UniProtKB-KW"/>
</dbReference>
<organism evidence="8 9">
    <name type="scientific">Sumerlaea chitinivorans</name>
    <dbReference type="NCBI Taxonomy" id="2250252"/>
    <lineage>
        <taxon>Bacteria</taxon>
        <taxon>Candidatus Sumerlaeota</taxon>
        <taxon>Candidatus Sumerlaeia</taxon>
        <taxon>Candidatus Sumerlaeales</taxon>
        <taxon>Candidatus Sumerlaeaceae</taxon>
        <taxon>Candidatus Sumerlaea</taxon>
    </lineage>
</organism>
<evidence type="ECO:0000256" key="1">
    <source>
        <dbReference type="ARBA" id="ARBA00001954"/>
    </source>
</evidence>
<evidence type="ECO:0000256" key="4">
    <source>
        <dbReference type="ARBA" id="ARBA00023004"/>
    </source>
</evidence>
<dbReference type="Pfam" id="PF07063">
    <property type="entry name" value="HGLS"/>
    <property type="match status" value="1"/>
</dbReference>
<name>A0A2Z4Y818_SUMC1</name>
<dbReference type="KEGG" id="schv:BRCON_2652"/>
<evidence type="ECO:0000256" key="5">
    <source>
        <dbReference type="ARBA" id="ARBA00035013"/>
    </source>
</evidence>
<dbReference type="Proteomes" id="UP000262583">
    <property type="component" value="Chromosome"/>
</dbReference>
<gene>
    <name evidence="8" type="ORF">BRCON_2652</name>
</gene>
<keyword evidence="3" id="KW-0560">Oxidoreductase</keyword>
<dbReference type="EC" id="1.13.11.93" evidence="6"/>
<dbReference type="PANTHER" id="PTHR31136:SF5">
    <property type="entry name" value="2-OXOADIPATE DIOXYGENASE_DECARBOXYLASE, CHLOROPLASTIC"/>
    <property type="match status" value="1"/>
</dbReference>
<comment type="cofactor">
    <cofactor evidence="1">
        <name>Fe(2+)</name>
        <dbReference type="ChEBI" id="CHEBI:29033"/>
    </cofactor>
</comment>
<reference evidence="8 9" key="1">
    <citation type="submission" date="2018-05" db="EMBL/GenBank/DDBJ databases">
        <title>A metagenomic window into the 2 km-deep terrestrial subsurface aquifer revealed taxonomically and functionally diverse microbial community comprising novel uncultured bacterial lineages.</title>
        <authorList>
            <person name="Kadnikov V.V."/>
            <person name="Mardanov A.V."/>
            <person name="Beletsky A.V."/>
            <person name="Banks D."/>
            <person name="Pimenov N.V."/>
            <person name="Frank Y.A."/>
            <person name="Karnachuk O.V."/>
            <person name="Ravin N.V."/>
        </authorList>
    </citation>
    <scope>NUCLEOTIDE SEQUENCE [LARGE SCALE GENOMIC DNA]</scope>
    <source>
        <strain evidence="8">BY</strain>
    </source>
</reference>
<evidence type="ECO:0000256" key="7">
    <source>
        <dbReference type="ARBA" id="ARBA00035045"/>
    </source>
</evidence>
<dbReference type="PANTHER" id="PTHR31136">
    <property type="entry name" value="DUF1338 DOMAIN-CONTAINING PROTEIN"/>
    <property type="match status" value="1"/>
</dbReference>
<evidence type="ECO:0000256" key="6">
    <source>
        <dbReference type="ARBA" id="ARBA00035023"/>
    </source>
</evidence>
<dbReference type="InterPro" id="IPR009770">
    <property type="entry name" value="HGLS"/>
</dbReference>